<dbReference type="SUPFAM" id="SSF53850">
    <property type="entry name" value="Periplasmic binding protein-like II"/>
    <property type="match status" value="1"/>
</dbReference>
<dbReference type="Proteomes" id="UP000739565">
    <property type="component" value="Unassembled WGS sequence"/>
</dbReference>
<dbReference type="Gene3D" id="3.40.190.10">
    <property type="entry name" value="Periplasmic binding protein-like II"/>
    <property type="match status" value="1"/>
</dbReference>
<dbReference type="Gene3D" id="3.40.190.150">
    <property type="entry name" value="Bordetella uptake gene, domain 1"/>
    <property type="match status" value="1"/>
</dbReference>
<evidence type="ECO:0000256" key="1">
    <source>
        <dbReference type="ARBA" id="ARBA00006987"/>
    </source>
</evidence>
<reference evidence="3" key="1">
    <citation type="submission" date="2021-07" db="EMBL/GenBank/DDBJ databases">
        <title>New genus and species of the family Alcaligenaceae.</title>
        <authorList>
            <person name="Hahn M.W."/>
        </authorList>
    </citation>
    <scope>NUCLEOTIDE SEQUENCE</scope>
    <source>
        <strain evidence="3">LF4-65</strain>
    </source>
</reference>
<comment type="caution">
    <text evidence="3">The sequence shown here is derived from an EMBL/GenBank/DDBJ whole genome shotgun (WGS) entry which is preliminary data.</text>
</comment>
<protein>
    <submittedName>
        <fullName evidence="3">Tripartite tricarboxylate transporter substrate binding protein</fullName>
    </submittedName>
</protein>
<dbReference type="AlphaFoldDB" id="A0A953T831"/>
<dbReference type="PANTHER" id="PTHR42928">
    <property type="entry name" value="TRICARBOXYLATE-BINDING PROTEIN"/>
    <property type="match status" value="1"/>
</dbReference>
<accession>A0A953T831</accession>
<comment type="similarity">
    <text evidence="1">Belongs to the UPF0065 (bug) family.</text>
</comment>
<name>A0A953T831_9BURK</name>
<evidence type="ECO:0000313" key="3">
    <source>
        <dbReference type="EMBL" id="MBZ1351319.1"/>
    </source>
</evidence>
<keyword evidence="4" id="KW-1185">Reference proteome</keyword>
<dbReference type="PIRSF" id="PIRSF017082">
    <property type="entry name" value="YflP"/>
    <property type="match status" value="1"/>
</dbReference>
<evidence type="ECO:0000313" key="4">
    <source>
        <dbReference type="Proteomes" id="UP000739565"/>
    </source>
</evidence>
<organism evidence="3 4">
    <name type="scientific">Zwartia hollandica</name>
    <dbReference type="NCBI Taxonomy" id="324606"/>
    <lineage>
        <taxon>Bacteria</taxon>
        <taxon>Pseudomonadati</taxon>
        <taxon>Pseudomonadota</taxon>
        <taxon>Betaproteobacteria</taxon>
        <taxon>Burkholderiales</taxon>
        <taxon>Alcaligenaceae</taxon>
        <taxon>Zwartia</taxon>
    </lineage>
</organism>
<feature type="chain" id="PRO_5037660573" evidence="2">
    <location>
        <begin position="21"/>
        <end position="324"/>
    </location>
</feature>
<dbReference type="EMBL" id="JAHXRI010000010">
    <property type="protein sequence ID" value="MBZ1351319.1"/>
    <property type="molecule type" value="Genomic_DNA"/>
</dbReference>
<proteinExistence type="inferred from homology"/>
<dbReference type="InterPro" id="IPR005064">
    <property type="entry name" value="BUG"/>
</dbReference>
<gene>
    <name evidence="3" type="ORF">KZZ10_11740</name>
</gene>
<dbReference type="PANTHER" id="PTHR42928:SF5">
    <property type="entry name" value="BLR1237 PROTEIN"/>
    <property type="match status" value="1"/>
</dbReference>
<dbReference type="InterPro" id="IPR042100">
    <property type="entry name" value="Bug_dom1"/>
</dbReference>
<dbReference type="CDD" id="cd07012">
    <property type="entry name" value="PBP2_Bug_TTT"/>
    <property type="match status" value="1"/>
</dbReference>
<evidence type="ECO:0000256" key="2">
    <source>
        <dbReference type="SAM" id="SignalP"/>
    </source>
</evidence>
<dbReference type="RefSeq" id="WP_259661726.1">
    <property type="nucleotide sequence ID" value="NZ_JAHXRI010000010.1"/>
</dbReference>
<sequence>MSMLVKSALALILAFCGTHAAAQAVTKEPVRLIVGFAPGGPSDIAGRIAAEILSAKLGVSVVVENKAGASGAIAADAVANAKPDGNTLLVNVTADIVNPVINRDPKNFITTRFAPVALIATAPNVLVVHPSLPVNTAKELVEFMRSQKADNSLSYASAGLGTVSHLSGVLFTSASGASLIHVPYKGTAAAQVDLLAGRVQIMFDSLSSGLVNAKSGKVKALAVTSPKRWPMAPDLPTLEESGLPETDMMAVFGLLAPAGTPKAIVDKLSGALLEGLRTPEMRARINQIGAEPGDWSPEAYRAYLAKQVERWEKLAAQGKFAVKN</sequence>
<dbReference type="Pfam" id="PF03401">
    <property type="entry name" value="TctC"/>
    <property type="match status" value="1"/>
</dbReference>
<feature type="signal peptide" evidence="2">
    <location>
        <begin position="1"/>
        <end position="20"/>
    </location>
</feature>
<keyword evidence="2" id="KW-0732">Signal</keyword>